<organism evidence="1 2">
    <name type="scientific">Bacillus wiedmannii</name>
    <dbReference type="NCBI Taxonomy" id="1890302"/>
    <lineage>
        <taxon>Bacteria</taxon>
        <taxon>Bacillati</taxon>
        <taxon>Bacillota</taxon>
        <taxon>Bacilli</taxon>
        <taxon>Bacillales</taxon>
        <taxon>Bacillaceae</taxon>
        <taxon>Bacillus</taxon>
        <taxon>Bacillus cereus group</taxon>
    </lineage>
</organism>
<reference evidence="2" key="1">
    <citation type="submission" date="2016-08" db="EMBL/GenBank/DDBJ databases">
        <authorList>
            <person name="Loux V."/>
            <person name="Rue O."/>
        </authorList>
    </citation>
    <scope>NUCLEOTIDE SEQUENCE [LARGE SCALE GENOMIC DNA]</scope>
    <source>
        <strain evidence="2">INRA Bc05-F1</strain>
    </source>
</reference>
<sequence length="38" mass="4720">MTIGNEKEIQINPWNDRIMEEEHKWLLEPNTKIWPEKE</sequence>
<evidence type="ECO:0000313" key="1">
    <source>
        <dbReference type="EMBL" id="SCC45083.1"/>
    </source>
</evidence>
<accession>A0A1C4ENA4</accession>
<dbReference type="EMBL" id="FMBE01000013">
    <property type="protein sequence ID" value="SCC45083.1"/>
    <property type="molecule type" value="Genomic_DNA"/>
</dbReference>
<gene>
    <name evidence="1" type="ORF">BC05F1_03724</name>
</gene>
<protein>
    <submittedName>
        <fullName evidence="1">Uncharacterized protein</fullName>
    </submittedName>
</protein>
<dbReference type="Proteomes" id="UP000196052">
    <property type="component" value="Unassembled WGS sequence"/>
</dbReference>
<name>A0A1C4ENA4_9BACI</name>
<proteinExistence type="predicted"/>
<dbReference type="AlphaFoldDB" id="A0A1C4ENA4"/>
<evidence type="ECO:0000313" key="2">
    <source>
        <dbReference type="Proteomes" id="UP000196052"/>
    </source>
</evidence>